<keyword evidence="5" id="KW-1185">Reference proteome</keyword>
<dbReference type="InterPro" id="IPR002347">
    <property type="entry name" value="SDR_fam"/>
</dbReference>
<proteinExistence type="inferred from homology"/>
<dbReference type="PRINTS" id="PR00081">
    <property type="entry name" value="GDHRDH"/>
</dbReference>
<dbReference type="EMBL" id="ML995962">
    <property type="protein sequence ID" value="KAF2763808.1"/>
    <property type="molecule type" value="Genomic_DNA"/>
</dbReference>
<evidence type="ECO:0000313" key="4">
    <source>
        <dbReference type="EMBL" id="KAF2763808.1"/>
    </source>
</evidence>
<dbReference type="Pfam" id="PF00106">
    <property type="entry name" value="adh_short"/>
    <property type="match status" value="1"/>
</dbReference>
<keyword evidence="3" id="KW-0560">Oxidoreductase</keyword>
<dbReference type="InterPro" id="IPR036291">
    <property type="entry name" value="NAD(P)-bd_dom_sf"/>
</dbReference>
<dbReference type="PANTHER" id="PTHR43180:SF80">
    <property type="entry name" value="NAD(P)-BINDING PROTEIN"/>
    <property type="match status" value="1"/>
</dbReference>
<evidence type="ECO:0000256" key="1">
    <source>
        <dbReference type="ARBA" id="ARBA00006484"/>
    </source>
</evidence>
<dbReference type="AlphaFoldDB" id="A0A6G1KUG8"/>
<evidence type="ECO:0000256" key="2">
    <source>
        <dbReference type="ARBA" id="ARBA00022857"/>
    </source>
</evidence>
<keyword evidence="2" id="KW-0521">NADP</keyword>
<protein>
    <submittedName>
        <fullName evidence="4">NAD(P)-binding protein</fullName>
    </submittedName>
</protein>
<dbReference type="GO" id="GO:0016491">
    <property type="term" value="F:oxidoreductase activity"/>
    <property type="evidence" value="ECO:0007669"/>
    <property type="project" value="UniProtKB-KW"/>
</dbReference>
<dbReference type="InterPro" id="IPR020904">
    <property type="entry name" value="Sc_DH/Rdtase_CS"/>
</dbReference>
<evidence type="ECO:0000313" key="5">
    <source>
        <dbReference type="Proteomes" id="UP000799436"/>
    </source>
</evidence>
<dbReference type="OrthoDB" id="37659at2759"/>
<dbReference type="SUPFAM" id="SSF51735">
    <property type="entry name" value="NAD(P)-binding Rossmann-fold domains"/>
    <property type="match status" value="1"/>
</dbReference>
<name>A0A6G1KUG8_9PEZI</name>
<feature type="non-terminal residue" evidence="4">
    <location>
        <position position="1"/>
    </location>
</feature>
<dbReference type="Gene3D" id="3.40.50.720">
    <property type="entry name" value="NAD(P)-binding Rossmann-like Domain"/>
    <property type="match status" value="1"/>
</dbReference>
<dbReference type="PANTHER" id="PTHR43180">
    <property type="entry name" value="3-OXOACYL-(ACYL-CARRIER-PROTEIN) REDUCTASE (AFU_ORTHOLOGUE AFUA_6G11210)"/>
    <property type="match status" value="1"/>
</dbReference>
<sequence length="312" mass="33738">HTTPGGSSGIGKATAELFASQGARVLNLDVNPPSRHVSSDVEYVRCDQSSWSDILAAFKFCPQIDIVVANGGITESPNYFDDEYDEDGDLREPSQSIFKVNLIGTINVCKIAMSRMRRQPTGGSIVVTSSATALMPEHSLPVYGACKTALLGLVRALRCTSMLEHITINAVAPAATISNQLPEKLAKPIIEAGLPVSSAAHVALAILYAATGSQDRQVERYGKDRCEDDRPGPWNGRTILTLGDTWTEVEEPLVACRSSWFGLANERLTQQQQAITDQRQLPDMVDGRPVAGCEQVVYKARGDDNSLYVSSD</sequence>
<reference evidence="4" key="1">
    <citation type="journal article" date="2020" name="Stud. Mycol.">
        <title>101 Dothideomycetes genomes: a test case for predicting lifestyles and emergence of pathogens.</title>
        <authorList>
            <person name="Haridas S."/>
            <person name="Albert R."/>
            <person name="Binder M."/>
            <person name="Bloem J."/>
            <person name="Labutti K."/>
            <person name="Salamov A."/>
            <person name="Andreopoulos B."/>
            <person name="Baker S."/>
            <person name="Barry K."/>
            <person name="Bills G."/>
            <person name="Bluhm B."/>
            <person name="Cannon C."/>
            <person name="Castanera R."/>
            <person name="Culley D."/>
            <person name="Daum C."/>
            <person name="Ezra D."/>
            <person name="Gonzalez J."/>
            <person name="Henrissat B."/>
            <person name="Kuo A."/>
            <person name="Liang C."/>
            <person name="Lipzen A."/>
            <person name="Lutzoni F."/>
            <person name="Magnuson J."/>
            <person name="Mondo S."/>
            <person name="Nolan M."/>
            <person name="Ohm R."/>
            <person name="Pangilinan J."/>
            <person name="Park H.-J."/>
            <person name="Ramirez L."/>
            <person name="Alfaro M."/>
            <person name="Sun H."/>
            <person name="Tritt A."/>
            <person name="Yoshinaga Y."/>
            <person name="Zwiers L.-H."/>
            <person name="Turgeon B."/>
            <person name="Goodwin S."/>
            <person name="Spatafora J."/>
            <person name="Crous P."/>
            <person name="Grigoriev I."/>
        </authorList>
    </citation>
    <scope>NUCLEOTIDE SEQUENCE</scope>
    <source>
        <strain evidence="4">CBS 116005</strain>
    </source>
</reference>
<dbReference type="Proteomes" id="UP000799436">
    <property type="component" value="Unassembled WGS sequence"/>
</dbReference>
<gene>
    <name evidence="4" type="ORF">EJ03DRAFT_283375</name>
</gene>
<evidence type="ECO:0000256" key="3">
    <source>
        <dbReference type="ARBA" id="ARBA00023002"/>
    </source>
</evidence>
<organism evidence="4 5">
    <name type="scientific">Teratosphaeria nubilosa</name>
    <dbReference type="NCBI Taxonomy" id="161662"/>
    <lineage>
        <taxon>Eukaryota</taxon>
        <taxon>Fungi</taxon>
        <taxon>Dikarya</taxon>
        <taxon>Ascomycota</taxon>
        <taxon>Pezizomycotina</taxon>
        <taxon>Dothideomycetes</taxon>
        <taxon>Dothideomycetidae</taxon>
        <taxon>Mycosphaerellales</taxon>
        <taxon>Teratosphaeriaceae</taxon>
        <taxon>Teratosphaeria</taxon>
    </lineage>
</organism>
<comment type="similarity">
    <text evidence="1">Belongs to the short-chain dehydrogenases/reductases (SDR) family.</text>
</comment>
<dbReference type="PROSITE" id="PS00061">
    <property type="entry name" value="ADH_SHORT"/>
    <property type="match status" value="1"/>
</dbReference>
<accession>A0A6G1KUG8</accession>